<proteinExistence type="predicted"/>
<keyword evidence="1" id="KW-0175">Coiled coil</keyword>
<dbReference type="Proteomes" id="UP000828390">
    <property type="component" value="Unassembled WGS sequence"/>
</dbReference>
<dbReference type="EMBL" id="JAIWYP010000001">
    <property type="protein sequence ID" value="KAH3877121.1"/>
    <property type="molecule type" value="Genomic_DNA"/>
</dbReference>
<evidence type="ECO:0000313" key="3">
    <source>
        <dbReference type="Proteomes" id="UP000828390"/>
    </source>
</evidence>
<keyword evidence="3" id="KW-1185">Reference proteome</keyword>
<feature type="coiled-coil region" evidence="1">
    <location>
        <begin position="50"/>
        <end position="91"/>
    </location>
</feature>
<name>A0A9D4MKK8_DREPO</name>
<dbReference type="AlphaFoldDB" id="A0A9D4MKK8"/>
<sequence length="127" mass="14653">MNKRQHSSTASELTDNSSLDSSIFESLKGQKSKKDLEIIECNIFDQTKEIESLHCQITSKDKELQDLKTKLNDSERRTAEILNEHEQYSRRKPFANYGSTRRRTISVLNSVDLTGVVPFKFQAWSAR</sequence>
<evidence type="ECO:0000313" key="2">
    <source>
        <dbReference type="EMBL" id="KAH3877121.1"/>
    </source>
</evidence>
<reference evidence="2" key="2">
    <citation type="submission" date="2020-11" db="EMBL/GenBank/DDBJ databases">
        <authorList>
            <person name="McCartney M.A."/>
            <person name="Auch B."/>
            <person name="Kono T."/>
            <person name="Mallez S."/>
            <person name="Becker A."/>
            <person name="Gohl D.M."/>
            <person name="Silverstein K.A.T."/>
            <person name="Koren S."/>
            <person name="Bechman K.B."/>
            <person name="Herman A."/>
            <person name="Abrahante J.E."/>
            <person name="Garbe J."/>
        </authorList>
    </citation>
    <scope>NUCLEOTIDE SEQUENCE</scope>
    <source>
        <strain evidence="2">Duluth1</strain>
        <tissue evidence="2">Whole animal</tissue>
    </source>
</reference>
<comment type="caution">
    <text evidence="2">The sequence shown here is derived from an EMBL/GenBank/DDBJ whole genome shotgun (WGS) entry which is preliminary data.</text>
</comment>
<accession>A0A9D4MKK8</accession>
<gene>
    <name evidence="2" type="ORF">DPMN_000978</name>
</gene>
<evidence type="ECO:0000256" key="1">
    <source>
        <dbReference type="SAM" id="Coils"/>
    </source>
</evidence>
<protein>
    <submittedName>
        <fullName evidence="2">Uncharacterized protein</fullName>
    </submittedName>
</protein>
<organism evidence="2 3">
    <name type="scientific">Dreissena polymorpha</name>
    <name type="common">Zebra mussel</name>
    <name type="synonym">Mytilus polymorpha</name>
    <dbReference type="NCBI Taxonomy" id="45954"/>
    <lineage>
        <taxon>Eukaryota</taxon>
        <taxon>Metazoa</taxon>
        <taxon>Spiralia</taxon>
        <taxon>Lophotrochozoa</taxon>
        <taxon>Mollusca</taxon>
        <taxon>Bivalvia</taxon>
        <taxon>Autobranchia</taxon>
        <taxon>Heteroconchia</taxon>
        <taxon>Euheterodonta</taxon>
        <taxon>Imparidentia</taxon>
        <taxon>Neoheterodontei</taxon>
        <taxon>Myida</taxon>
        <taxon>Dreissenoidea</taxon>
        <taxon>Dreissenidae</taxon>
        <taxon>Dreissena</taxon>
    </lineage>
</organism>
<reference evidence="2" key="1">
    <citation type="journal article" date="2019" name="bioRxiv">
        <title>The Genome of the Zebra Mussel, Dreissena polymorpha: A Resource for Invasive Species Research.</title>
        <authorList>
            <person name="McCartney M.A."/>
            <person name="Auch B."/>
            <person name="Kono T."/>
            <person name="Mallez S."/>
            <person name="Zhang Y."/>
            <person name="Obille A."/>
            <person name="Becker A."/>
            <person name="Abrahante J.E."/>
            <person name="Garbe J."/>
            <person name="Badalamenti J.P."/>
            <person name="Herman A."/>
            <person name="Mangelson H."/>
            <person name="Liachko I."/>
            <person name="Sullivan S."/>
            <person name="Sone E.D."/>
            <person name="Koren S."/>
            <person name="Silverstein K.A.T."/>
            <person name="Beckman K.B."/>
            <person name="Gohl D.M."/>
        </authorList>
    </citation>
    <scope>NUCLEOTIDE SEQUENCE</scope>
    <source>
        <strain evidence="2">Duluth1</strain>
        <tissue evidence="2">Whole animal</tissue>
    </source>
</reference>